<evidence type="ECO:0000313" key="1">
    <source>
        <dbReference type="EMBL" id="MEJ8634325.1"/>
    </source>
</evidence>
<organism evidence="1 2">
    <name type="scientific">Streptomyces achmelvichensis</name>
    <dbReference type="NCBI Taxonomy" id="3134111"/>
    <lineage>
        <taxon>Bacteria</taxon>
        <taxon>Bacillati</taxon>
        <taxon>Actinomycetota</taxon>
        <taxon>Actinomycetes</taxon>
        <taxon>Kitasatosporales</taxon>
        <taxon>Streptomycetaceae</taxon>
        <taxon>Streptomyces</taxon>
    </lineage>
</organism>
<accession>A0ACC6PSA2</accession>
<evidence type="ECO:0000313" key="2">
    <source>
        <dbReference type="Proteomes" id="UP001377168"/>
    </source>
</evidence>
<proteinExistence type="predicted"/>
<keyword evidence="2" id="KW-1185">Reference proteome</keyword>
<name>A0ACC6PSA2_9ACTN</name>
<gene>
    <name evidence="1" type="ORF">WKI67_13095</name>
</gene>
<dbReference type="Proteomes" id="UP001377168">
    <property type="component" value="Unassembled WGS sequence"/>
</dbReference>
<protein>
    <submittedName>
        <fullName evidence="1">MauE/DoxX family redox-associated membrane protein</fullName>
    </submittedName>
</protein>
<reference evidence="1" key="1">
    <citation type="submission" date="2024-03" db="EMBL/GenBank/DDBJ databases">
        <title>Novel Streptomyces species of biotechnological and ecological value are a feature of Machair soil.</title>
        <authorList>
            <person name="Prole J.R."/>
            <person name="Goodfellow M."/>
            <person name="Allenby N."/>
            <person name="Ward A.C."/>
        </authorList>
    </citation>
    <scope>NUCLEOTIDE SEQUENCE</scope>
    <source>
        <strain evidence="1">MS2.AVA.5</strain>
    </source>
</reference>
<comment type="caution">
    <text evidence="1">The sequence shown here is derived from an EMBL/GenBank/DDBJ whole genome shotgun (WGS) entry which is preliminary data.</text>
</comment>
<dbReference type="EMBL" id="JBBKAJ010000022">
    <property type="protein sequence ID" value="MEJ8634325.1"/>
    <property type="molecule type" value="Genomic_DNA"/>
</dbReference>
<sequence length="189" mass="19586">MSYLVFACRILLFGVFFVALFGKVRSRSAFHEFARSIVELRLFSRRTSRRAAGGVAVTEVAVLVLLVPTQAVWAGFALATALLLAFTSGILIALHGGRRGTCRCFGASAAPLSMLHVVRNLILAAVGVSGFVAMAAASPNAVPSHAGGAVVVSAAALVTVLVVVRLDDLAALFTTRPAIPAAQARAGNK</sequence>